<dbReference type="InterPro" id="IPR058922">
    <property type="entry name" value="WHD_DRP"/>
</dbReference>
<dbReference type="InterPro" id="IPR036388">
    <property type="entry name" value="WH-like_DNA-bd_sf"/>
</dbReference>
<sequence length="1167" mass="132978">MAELIGGAFLSASLQVTLDRLASRDIKDYFHGRKLKDEMLKKLDIALNSISQVLEDAEERQYKSPNVMKWLNELKEAIYEAELLLDEVATEVSRQKLEAEFQPATSKVRGFLTAFINPFHKEVASRVEEVLENIKFLAEQKDMIGLRNGTFAGNEVGASWKLSNRLPTTSLVDESRICGREGDKEEIIKILLSDNITCNQVPLISIVGMGGMGKTTLAQLVYNDQRILDQFDLKAWVYVSQDFGVVAVTTAILKALQSLASEEKDLNLLQLELKKRLTGKKFLLVLDDVWNENYLSWEVLQIPFIYGSSGSRILVTTRSKKVASVMNSSQLLHLRPLEKEDCWKLFANYAFHDKDAIKYPNLVSVGSRIVDKCGGLPLAIKTLGNILRVKFSQHEWVKILESDMWHLSDNDSSINPALRLSYHNLPSYLKRCFAYCSIFPKGYEFDRDQLIQLWMAEGLLNCCQINKSEEELGSEFFNDLVARSFFQQSRCQVSRFTMHDLLNDLAKSVSGDFCLQVEGNLVQDIPKRTRHISCSDNVHLNDKFLDHICKCNRLRCLMVLKMEPDSGDLMMNGNVQRGLFSRIKYLRVLSFNNCLLTELVDDISNLKLLRYLDLSYCKIKRLPDSICMLHNLQTLLLIWCYLLTELPLDLHKLVNLRHLDVRMSGIKKMPKHIGRLKHLQTLSCFSIEKHCGFDVKELGNLNHLQGTLSILKLENVTDPMDAMEANMKDKKHLEGLVLDWGDKFGRSNENDDSIIERGVLEALQPNGNLKKLTVLHYDGTSFPSWFGGSHLPNLVSIMLTGSKFCFILPPFGQLPSLKELSISCYYRIEVIGPEFCGNDSSNIPFRSLEILKFEEMSAWKEWCSFEGEGLSCLKELSIKRCPWLRRALPQHLPSLQKLVICECQQLENSVPKAASIHELQLRRCEKILLKDLPSSLTKAKIYGTRVIDSCLEQILLNSASLEELEIQDFHGPNLKWSSLDLHRHDSLGTLSITSWYSSSLPFALDLFANLHSLHFYDCPQLESFPKGGLPSSLCRLEIEGCPKLVASREEWGLFKLHSLKELRISDDFENVVSFPEERLLPPALSDLYLTSCLKLTTTNSMGFLHLKSLKSFYVLCCPRLQCLPEEGLPNSLSVLCIHCCPLLQQRYQKDGEHWHKIHHIPSVNITT</sequence>
<keyword evidence="4" id="KW-0611">Plant defense</keyword>
<organism evidence="11 12">
    <name type="scientific">Mucuna pruriens</name>
    <name type="common">Velvet bean</name>
    <name type="synonym">Dolichos pruriens</name>
    <dbReference type="NCBI Taxonomy" id="157652"/>
    <lineage>
        <taxon>Eukaryota</taxon>
        <taxon>Viridiplantae</taxon>
        <taxon>Streptophyta</taxon>
        <taxon>Embryophyta</taxon>
        <taxon>Tracheophyta</taxon>
        <taxon>Spermatophyta</taxon>
        <taxon>Magnoliopsida</taxon>
        <taxon>eudicotyledons</taxon>
        <taxon>Gunneridae</taxon>
        <taxon>Pentapetalae</taxon>
        <taxon>rosids</taxon>
        <taxon>fabids</taxon>
        <taxon>Fabales</taxon>
        <taxon>Fabaceae</taxon>
        <taxon>Papilionoideae</taxon>
        <taxon>50 kb inversion clade</taxon>
        <taxon>NPAAA clade</taxon>
        <taxon>indigoferoid/millettioid clade</taxon>
        <taxon>Phaseoleae</taxon>
        <taxon>Mucuna</taxon>
    </lineage>
</organism>
<keyword evidence="5" id="KW-0067">ATP-binding</keyword>
<dbReference type="SUPFAM" id="SSF52540">
    <property type="entry name" value="P-loop containing nucleoside triphosphate hydrolases"/>
    <property type="match status" value="1"/>
</dbReference>
<evidence type="ECO:0000259" key="8">
    <source>
        <dbReference type="Pfam" id="PF18052"/>
    </source>
</evidence>
<feature type="domain" description="NB-ARC" evidence="7">
    <location>
        <begin position="181"/>
        <end position="355"/>
    </location>
</feature>
<feature type="domain" description="Disease resistance protein winged helix" evidence="9">
    <location>
        <begin position="438"/>
        <end position="506"/>
    </location>
</feature>
<dbReference type="GO" id="GO:0043531">
    <property type="term" value="F:ADP binding"/>
    <property type="evidence" value="ECO:0007669"/>
    <property type="project" value="InterPro"/>
</dbReference>
<dbReference type="InterPro" id="IPR002182">
    <property type="entry name" value="NB-ARC"/>
</dbReference>
<feature type="coiled-coil region" evidence="6">
    <location>
        <begin position="40"/>
        <end position="91"/>
    </location>
</feature>
<dbReference type="InterPro" id="IPR032675">
    <property type="entry name" value="LRR_dom_sf"/>
</dbReference>
<keyword evidence="1" id="KW-0433">Leucine-rich repeat</keyword>
<keyword evidence="6" id="KW-0175">Coiled coil</keyword>
<evidence type="ECO:0000313" key="11">
    <source>
        <dbReference type="EMBL" id="RDX66572.1"/>
    </source>
</evidence>
<evidence type="ECO:0000256" key="2">
    <source>
        <dbReference type="ARBA" id="ARBA00022737"/>
    </source>
</evidence>
<reference evidence="11" key="1">
    <citation type="submission" date="2018-05" db="EMBL/GenBank/DDBJ databases">
        <title>Draft genome of Mucuna pruriens seed.</title>
        <authorList>
            <person name="Nnadi N.E."/>
            <person name="Vos R."/>
            <person name="Hasami M.H."/>
            <person name="Devisetty U.K."/>
            <person name="Aguiy J.C."/>
        </authorList>
    </citation>
    <scope>NUCLEOTIDE SEQUENCE [LARGE SCALE GENOMIC DNA]</scope>
    <source>
        <strain evidence="11">JCA_2017</strain>
    </source>
</reference>
<dbReference type="OrthoDB" id="1408525at2759"/>
<dbReference type="InterPro" id="IPR001611">
    <property type="entry name" value="Leu-rich_rpt"/>
</dbReference>
<dbReference type="Gene3D" id="1.10.10.10">
    <property type="entry name" value="Winged helix-like DNA-binding domain superfamily/Winged helix DNA-binding domain"/>
    <property type="match status" value="1"/>
</dbReference>
<dbReference type="Gene3D" id="1.10.8.430">
    <property type="entry name" value="Helical domain of apoptotic protease-activating factors"/>
    <property type="match status" value="1"/>
</dbReference>
<dbReference type="Pfam" id="PF25019">
    <property type="entry name" value="LRR_R13L1-DRL21"/>
    <property type="match status" value="1"/>
</dbReference>
<dbReference type="PANTHER" id="PTHR36766">
    <property type="entry name" value="PLANT BROAD-SPECTRUM MILDEW RESISTANCE PROTEIN RPW8"/>
    <property type="match status" value="1"/>
</dbReference>
<dbReference type="EMBL" id="QJKJ01013378">
    <property type="protein sequence ID" value="RDX66572.1"/>
    <property type="molecule type" value="Genomic_DNA"/>
</dbReference>
<dbReference type="Pfam" id="PF23559">
    <property type="entry name" value="WHD_DRP"/>
    <property type="match status" value="1"/>
</dbReference>
<dbReference type="PROSITE" id="PS51450">
    <property type="entry name" value="LRR"/>
    <property type="match status" value="1"/>
</dbReference>
<name>A0A371EKI6_MUCPR</name>
<evidence type="ECO:0000256" key="5">
    <source>
        <dbReference type="ARBA" id="ARBA00022840"/>
    </source>
</evidence>
<dbReference type="Pfam" id="PF18052">
    <property type="entry name" value="Rx_N"/>
    <property type="match status" value="1"/>
</dbReference>
<keyword evidence="2" id="KW-0677">Repeat</keyword>
<dbReference type="GO" id="GO:0051707">
    <property type="term" value="P:response to other organism"/>
    <property type="evidence" value="ECO:0007669"/>
    <property type="project" value="UniProtKB-ARBA"/>
</dbReference>
<dbReference type="SUPFAM" id="SSF52058">
    <property type="entry name" value="L domain-like"/>
    <property type="match status" value="1"/>
</dbReference>
<evidence type="ECO:0000313" key="12">
    <source>
        <dbReference type="Proteomes" id="UP000257109"/>
    </source>
</evidence>
<evidence type="ECO:0000256" key="6">
    <source>
        <dbReference type="SAM" id="Coils"/>
    </source>
</evidence>
<evidence type="ECO:0000256" key="4">
    <source>
        <dbReference type="ARBA" id="ARBA00022821"/>
    </source>
</evidence>
<dbReference type="Gene3D" id="1.20.5.4130">
    <property type="match status" value="1"/>
</dbReference>
<gene>
    <name evidence="11" type="primary">RPPL1</name>
    <name evidence="11" type="ORF">CR513_54645</name>
</gene>
<dbReference type="SUPFAM" id="SSF52047">
    <property type="entry name" value="RNI-like"/>
    <property type="match status" value="1"/>
</dbReference>
<evidence type="ECO:0000259" key="10">
    <source>
        <dbReference type="Pfam" id="PF25019"/>
    </source>
</evidence>
<feature type="non-terminal residue" evidence="11">
    <location>
        <position position="1"/>
    </location>
</feature>
<dbReference type="Gene3D" id="3.40.50.300">
    <property type="entry name" value="P-loop containing nucleotide triphosphate hydrolases"/>
    <property type="match status" value="1"/>
</dbReference>
<dbReference type="Gene3D" id="3.80.10.10">
    <property type="entry name" value="Ribonuclease Inhibitor"/>
    <property type="match status" value="2"/>
</dbReference>
<dbReference type="FunFam" id="3.40.50.300:FF:001091">
    <property type="entry name" value="Probable disease resistance protein At1g61300"/>
    <property type="match status" value="1"/>
</dbReference>
<dbReference type="GO" id="GO:0006952">
    <property type="term" value="P:defense response"/>
    <property type="evidence" value="ECO:0007669"/>
    <property type="project" value="UniProtKB-KW"/>
</dbReference>
<feature type="domain" description="Disease resistance N-terminal" evidence="8">
    <location>
        <begin position="16"/>
        <end position="101"/>
    </location>
</feature>
<dbReference type="FunFam" id="1.10.10.10:FF:000322">
    <property type="entry name" value="Probable disease resistance protein At1g63360"/>
    <property type="match status" value="1"/>
</dbReference>
<dbReference type="InterPro" id="IPR027417">
    <property type="entry name" value="P-loop_NTPase"/>
</dbReference>
<dbReference type="PRINTS" id="PR00364">
    <property type="entry name" value="DISEASERSIST"/>
</dbReference>
<proteinExistence type="predicted"/>
<dbReference type="InterPro" id="IPR042197">
    <property type="entry name" value="Apaf_helical"/>
</dbReference>
<dbReference type="Proteomes" id="UP000257109">
    <property type="component" value="Unassembled WGS sequence"/>
</dbReference>
<evidence type="ECO:0000259" key="7">
    <source>
        <dbReference type="Pfam" id="PF00931"/>
    </source>
</evidence>
<evidence type="ECO:0000259" key="9">
    <source>
        <dbReference type="Pfam" id="PF23559"/>
    </source>
</evidence>
<feature type="domain" description="R13L1/DRL21-like LRR repeat region" evidence="10">
    <location>
        <begin position="696"/>
        <end position="823"/>
    </location>
</feature>
<keyword evidence="3" id="KW-0547">Nucleotide-binding</keyword>
<comment type="caution">
    <text evidence="11">The sequence shown here is derived from an EMBL/GenBank/DDBJ whole genome shotgun (WGS) entry which is preliminary data.</text>
</comment>
<dbReference type="AlphaFoldDB" id="A0A371EKI6"/>
<dbReference type="InterPro" id="IPR056789">
    <property type="entry name" value="LRR_R13L1-DRL21"/>
</dbReference>
<evidence type="ECO:0000256" key="1">
    <source>
        <dbReference type="ARBA" id="ARBA00022614"/>
    </source>
</evidence>
<protein>
    <submittedName>
        <fullName evidence="11">Disease resistance RPP13-like protein 1</fullName>
    </submittedName>
</protein>
<dbReference type="Pfam" id="PF00931">
    <property type="entry name" value="NB-ARC"/>
    <property type="match status" value="1"/>
</dbReference>
<keyword evidence="12" id="KW-1185">Reference proteome</keyword>
<dbReference type="PANTHER" id="PTHR36766:SF40">
    <property type="entry name" value="DISEASE RESISTANCE PROTEIN RGA3"/>
    <property type="match status" value="1"/>
</dbReference>
<dbReference type="GO" id="GO:0005524">
    <property type="term" value="F:ATP binding"/>
    <property type="evidence" value="ECO:0007669"/>
    <property type="project" value="UniProtKB-KW"/>
</dbReference>
<dbReference type="InterPro" id="IPR041118">
    <property type="entry name" value="Rx_N"/>
</dbReference>
<evidence type="ECO:0000256" key="3">
    <source>
        <dbReference type="ARBA" id="ARBA00022741"/>
    </source>
</evidence>
<accession>A0A371EKI6</accession>